<feature type="compositionally biased region" description="Low complexity" evidence="1">
    <location>
        <begin position="253"/>
        <end position="264"/>
    </location>
</feature>
<name>A0A9Q3YLV1_9GAMM</name>
<gene>
    <name evidence="2" type="ORF">LL252_06045</name>
</gene>
<feature type="region of interest" description="Disordered" evidence="1">
    <location>
        <begin position="231"/>
        <end position="272"/>
    </location>
</feature>
<proteinExistence type="predicted"/>
<sequence>MAKVTRLTPIEGGRRADQARREQVLPRPLETVRDHVLERCGTMLSDMLDGADDTLFDLADKETDRERDRYFDAMRELRIQRAGIEAGFRRALQRVFQDTGRDPDTGPRVSDRVDVENLSLVQHDELEISVALDNLGRRARSGCEEALGAFRHRVEYLFEGQRRITEKNNPLEPRNLAACFAEGLERLALDIRARLIVLKLFERVVMDEACALVGESNRLLADAGVLPAMKEAPLPTGGRAPSSGATPARRQEPAAGEPAPAPTAGGAGAAPGNDQMFGLLQELLTTLRGFGATGTPAAAPPAVTPPASGMAVLHNGQPYFNGAPLVGDARVEAVSSQDLFALLTRLQRLEQALEGPALAERNLKEELSDLLDSEHGEAIHALEQADDDVINLVSMLFDFILDDEGLPAEIKALIGRLQIPLLKVAIVDKTFFSNDEHDARLLLNTLARAGSQWDPQQGRDDELYRRIDRAVHAIIDDYDEDAGLFRDLLDDFDAYFRAQHDRAERVAERVREAEEGKARAEQAGEAVGAVIDGRLAGRSVPDVVVRLLRQGWQQVLYLTWLRDGPDSDAWRRQAKVVDALVWSVLPHRDQAELQRLRDLTPKLRRAVRHGLAGIEYDAAETGALLDELAGVHDALLEGLDTDRVTVPRVEASKVAETAPEYEPQPPLPDDHEQVRRARALRAGQWAEFDDPEGARRAKLAANIRDGAKLVFINRRGIKVAEYDAATLGAALERGEVRLIEEGALFDRALEAVIGDLRRRHEGVES</sequence>
<evidence type="ECO:0000313" key="2">
    <source>
        <dbReference type="EMBL" id="MCC4308129.1"/>
    </source>
</evidence>
<feature type="region of interest" description="Disordered" evidence="1">
    <location>
        <begin position="1"/>
        <end position="20"/>
    </location>
</feature>
<accession>A0A9Q3YLV1</accession>
<protein>
    <submittedName>
        <fullName evidence="2">DUF1631 domain-containing protein</fullName>
    </submittedName>
</protein>
<dbReference type="Pfam" id="PF07793">
    <property type="entry name" value="DUF1631"/>
    <property type="match status" value="1"/>
</dbReference>
<dbReference type="Proteomes" id="UP001108027">
    <property type="component" value="Unassembled WGS sequence"/>
</dbReference>
<reference evidence="2" key="1">
    <citation type="submission" date="2021-10" db="EMBL/GenBank/DDBJ databases">
        <title>The diversity and Nitrogen Metabolism of Culturable Nitrate-Utilizing Bacteria Within the Oxygen Minimum Zone of the Changjiang (Yangtze River)Estuary.</title>
        <authorList>
            <person name="Zhang D."/>
            <person name="Zheng J."/>
            <person name="Liu S."/>
            <person name="He W."/>
        </authorList>
    </citation>
    <scope>NUCLEOTIDE SEQUENCE</scope>
    <source>
        <strain evidence="2">FXH-223</strain>
    </source>
</reference>
<keyword evidence="3" id="KW-1185">Reference proteome</keyword>
<dbReference type="AlphaFoldDB" id="A0A9Q3YLV1"/>
<evidence type="ECO:0000313" key="3">
    <source>
        <dbReference type="Proteomes" id="UP001108027"/>
    </source>
</evidence>
<comment type="caution">
    <text evidence="2">The sequence shown here is derived from an EMBL/GenBank/DDBJ whole genome shotgun (WGS) entry which is preliminary data.</text>
</comment>
<evidence type="ECO:0000256" key="1">
    <source>
        <dbReference type="SAM" id="MobiDB-lite"/>
    </source>
</evidence>
<organism evidence="2 3">
    <name type="scientific">Alloalcanivorax marinus</name>
    <dbReference type="NCBI Taxonomy" id="1177169"/>
    <lineage>
        <taxon>Bacteria</taxon>
        <taxon>Pseudomonadati</taxon>
        <taxon>Pseudomonadota</taxon>
        <taxon>Gammaproteobacteria</taxon>
        <taxon>Oceanospirillales</taxon>
        <taxon>Alcanivoracaceae</taxon>
        <taxon>Alloalcanivorax</taxon>
    </lineage>
</organism>
<dbReference type="InterPro" id="IPR012434">
    <property type="entry name" value="DUF1631"/>
</dbReference>
<dbReference type="RefSeq" id="WP_228233433.1">
    <property type="nucleotide sequence ID" value="NZ_JAJGNA010000005.1"/>
</dbReference>
<dbReference type="EMBL" id="JAJGNA010000005">
    <property type="protein sequence ID" value="MCC4308129.1"/>
    <property type="molecule type" value="Genomic_DNA"/>
</dbReference>